<dbReference type="CDD" id="cd06347">
    <property type="entry name" value="PBP1_ABC_LivK_ligand_binding-like"/>
    <property type="match status" value="1"/>
</dbReference>
<keyword evidence="3 5" id="KW-0732">Signal</keyword>
<dbReference type="InterPro" id="IPR028082">
    <property type="entry name" value="Peripla_BP_I"/>
</dbReference>
<dbReference type="Gene3D" id="3.40.50.2300">
    <property type="match status" value="2"/>
</dbReference>
<dbReference type="EMBL" id="CP089291">
    <property type="protein sequence ID" value="UOF90508.1"/>
    <property type="molecule type" value="Genomic_DNA"/>
</dbReference>
<dbReference type="PANTHER" id="PTHR30483:SF6">
    <property type="entry name" value="PERIPLASMIC BINDING PROTEIN OF ABC TRANSPORTER FOR NATURAL AMINO ACIDS"/>
    <property type="match status" value="1"/>
</dbReference>
<protein>
    <submittedName>
        <fullName evidence="7">ABC transporter substrate-binding protein</fullName>
    </submittedName>
</protein>
<comment type="similarity">
    <text evidence="1">Belongs to the leucine-binding protein family.</text>
</comment>
<feature type="domain" description="Leucine-binding protein" evidence="6">
    <location>
        <begin position="40"/>
        <end position="386"/>
    </location>
</feature>
<evidence type="ECO:0000256" key="3">
    <source>
        <dbReference type="ARBA" id="ARBA00022729"/>
    </source>
</evidence>
<organism evidence="7 8">
    <name type="scientific">Fodinisporobacter ferrooxydans</name>
    <dbReference type="NCBI Taxonomy" id="2901836"/>
    <lineage>
        <taxon>Bacteria</taxon>
        <taxon>Bacillati</taxon>
        <taxon>Bacillota</taxon>
        <taxon>Bacilli</taxon>
        <taxon>Bacillales</taxon>
        <taxon>Alicyclobacillaceae</taxon>
        <taxon>Fodinisporobacter</taxon>
    </lineage>
</organism>
<dbReference type="InterPro" id="IPR028081">
    <property type="entry name" value="Leu-bd"/>
</dbReference>
<evidence type="ECO:0000256" key="1">
    <source>
        <dbReference type="ARBA" id="ARBA00010062"/>
    </source>
</evidence>
<dbReference type="RefSeq" id="WP_347437204.1">
    <property type="nucleotide sequence ID" value="NZ_CP089291.1"/>
</dbReference>
<dbReference type="SUPFAM" id="SSF53822">
    <property type="entry name" value="Periplasmic binding protein-like I"/>
    <property type="match status" value="1"/>
</dbReference>
<evidence type="ECO:0000313" key="7">
    <source>
        <dbReference type="EMBL" id="UOF90508.1"/>
    </source>
</evidence>
<sequence>MKKKVLATASVALLAMGTLAGCGSSASSGGSKSASSDAKTIKIGVDFELTGAEASFGNSALNGVKLAVDEINKNGGINGKTIDIKVADNASKADEATRAAQKLIDQDKVDALIGATISTDTLAIVPVVQQAKIPLISSSATNPKVTVNPDTKKVNDWVFRACFIDPFQGTVMANFSNKNLHAKTAAVMVDNSSDYSKGLAQYFEQSFKKDGGKILSVENYQAGDPDFKAVLTRIKAENPDVVYVPGYYGDVGKIVKQGREIGIKVPFEGGDGWDSPELVKIAGAKNLNNTYISNHYAADDTDPNVQKFVKAFKAKYNTAPDAMAVLGYDATNLLANAFKQAGSTDHTKVRDALAATKDFQTVTGKITFDKNHDPVKSAVILEYKDGKQVFKTKINP</sequence>
<proteinExistence type="inferred from homology"/>
<dbReference type="Proteomes" id="UP000830167">
    <property type="component" value="Chromosome"/>
</dbReference>
<keyword evidence="8" id="KW-1185">Reference proteome</keyword>
<evidence type="ECO:0000256" key="5">
    <source>
        <dbReference type="SAM" id="SignalP"/>
    </source>
</evidence>
<keyword evidence="2" id="KW-0813">Transport</keyword>
<dbReference type="InterPro" id="IPR000709">
    <property type="entry name" value="Leu_Ile_Val-bd"/>
</dbReference>
<dbReference type="PROSITE" id="PS51257">
    <property type="entry name" value="PROKAR_LIPOPROTEIN"/>
    <property type="match status" value="1"/>
</dbReference>
<accession>A0ABY4CJ17</accession>
<name>A0ABY4CJ17_9BACL</name>
<gene>
    <name evidence="7" type="ORF">LSG31_22060</name>
</gene>
<dbReference type="PANTHER" id="PTHR30483">
    <property type="entry name" value="LEUCINE-SPECIFIC-BINDING PROTEIN"/>
    <property type="match status" value="1"/>
</dbReference>
<reference evidence="7" key="1">
    <citation type="submission" date="2021-12" db="EMBL/GenBank/DDBJ databases">
        <title>Alicyclobacillaceae gen. nov., sp. nov., isolated from chalcocite enrichment system.</title>
        <authorList>
            <person name="Jiang Z."/>
        </authorList>
    </citation>
    <scope>NUCLEOTIDE SEQUENCE</scope>
    <source>
        <strain evidence="7">MYW30-H2</strain>
    </source>
</reference>
<evidence type="ECO:0000256" key="4">
    <source>
        <dbReference type="ARBA" id="ARBA00022970"/>
    </source>
</evidence>
<dbReference type="PRINTS" id="PR00337">
    <property type="entry name" value="LEUILEVALBP"/>
</dbReference>
<evidence type="ECO:0000259" key="6">
    <source>
        <dbReference type="Pfam" id="PF13458"/>
    </source>
</evidence>
<evidence type="ECO:0000256" key="2">
    <source>
        <dbReference type="ARBA" id="ARBA00022448"/>
    </source>
</evidence>
<keyword evidence="4" id="KW-0029">Amino-acid transport</keyword>
<feature type="chain" id="PRO_5046446618" evidence="5">
    <location>
        <begin position="21"/>
        <end position="396"/>
    </location>
</feature>
<feature type="signal peptide" evidence="5">
    <location>
        <begin position="1"/>
        <end position="20"/>
    </location>
</feature>
<dbReference type="InterPro" id="IPR051010">
    <property type="entry name" value="BCAA_transport"/>
</dbReference>
<evidence type="ECO:0000313" key="8">
    <source>
        <dbReference type="Proteomes" id="UP000830167"/>
    </source>
</evidence>
<dbReference type="Pfam" id="PF13458">
    <property type="entry name" value="Peripla_BP_6"/>
    <property type="match status" value="1"/>
</dbReference>